<protein>
    <recommendedName>
        <fullName evidence="3">Phytase-like domain-containing protein</fullName>
    </recommendedName>
</protein>
<dbReference type="OrthoDB" id="5756737at2"/>
<dbReference type="SUPFAM" id="SSF101898">
    <property type="entry name" value="NHL repeat"/>
    <property type="match status" value="1"/>
</dbReference>
<keyword evidence="2" id="KW-1185">Reference proteome</keyword>
<gene>
    <name evidence="1" type="ORF">D0Y50_16145</name>
</gene>
<dbReference type="KEGG" id="salm:D0Y50_16145"/>
<dbReference type="Proteomes" id="UP000262073">
    <property type="component" value="Chromosome"/>
</dbReference>
<dbReference type="PROSITE" id="PS51257">
    <property type="entry name" value="PROKAR_LIPOPROTEIN"/>
    <property type="match status" value="1"/>
</dbReference>
<organism evidence="1 2">
    <name type="scientific">Salinimonas sediminis</name>
    <dbReference type="NCBI Taxonomy" id="2303538"/>
    <lineage>
        <taxon>Bacteria</taxon>
        <taxon>Pseudomonadati</taxon>
        <taxon>Pseudomonadota</taxon>
        <taxon>Gammaproteobacteria</taxon>
        <taxon>Alteromonadales</taxon>
        <taxon>Alteromonadaceae</taxon>
        <taxon>Alteromonas/Salinimonas group</taxon>
        <taxon>Salinimonas</taxon>
    </lineage>
</organism>
<sequence length="388" mass="42885">MKRHAALLMVLAASLTGCSKDNEQNIVQTTPAADVLQVDGRWITESDGSLMVDSQPSGLSAWQGKLVTLSDASAQPAQQRQLHIIDPTSAQLLPRTEKMRLGSQVRNSCFAAYLASEPDLEALVADPLDPNIFYTVTEDATRTGALSARCQQRYKATGSTDYPTLLVRLERNEDGSVIMGRVRPLQFDLKLEVGDFPNDGIEGMALGKDNILYLGLEKDAAGAARIFAIKLHDGFWETTDFAKVYNPALKLPHFTEGSHPINALEYYTRAADEHGFLLAIARNDNELWVIDTEGEQPAKRVKMDFTAPADADMENCEATERMDNASIEGITVINDTVWMINDPWKVNYLKNIQCPVNRKRYEAMAPLLFSTPIQADWFTSQPGTSAAD</sequence>
<dbReference type="AlphaFoldDB" id="A0A346NQE8"/>
<evidence type="ECO:0000313" key="2">
    <source>
        <dbReference type="Proteomes" id="UP000262073"/>
    </source>
</evidence>
<accession>A0A346NQE8</accession>
<reference evidence="1 2" key="1">
    <citation type="submission" date="2018-08" db="EMBL/GenBank/DDBJ databases">
        <title>Salinimonas sediminis sp. nov., a piezophilic bacterium isolated from a deep-sea sediment sample from the New Britain Trench.</title>
        <authorList>
            <person name="Cao J."/>
        </authorList>
    </citation>
    <scope>NUCLEOTIDE SEQUENCE [LARGE SCALE GENOMIC DNA]</scope>
    <source>
        <strain evidence="1 2">N102</strain>
    </source>
</reference>
<dbReference type="RefSeq" id="WP_117317954.1">
    <property type="nucleotide sequence ID" value="NZ_CP031769.1"/>
</dbReference>
<name>A0A346NQE8_9ALTE</name>
<evidence type="ECO:0000313" key="1">
    <source>
        <dbReference type="EMBL" id="AXR07755.1"/>
    </source>
</evidence>
<proteinExistence type="predicted"/>
<evidence type="ECO:0008006" key="3">
    <source>
        <dbReference type="Google" id="ProtNLM"/>
    </source>
</evidence>
<dbReference type="EMBL" id="CP031769">
    <property type="protein sequence ID" value="AXR07755.1"/>
    <property type="molecule type" value="Genomic_DNA"/>
</dbReference>